<gene>
    <name evidence="2" type="ORF">ACFQE1_15350</name>
</gene>
<keyword evidence="1" id="KW-0812">Transmembrane</keyword>
<proteinExistence type="predicted"/>
<evidence type="ECO:0000313" key="2">
    <source>
        <dbReference type="EMBL" id="MFC6725718.1"/>
    </source>
</evidence>
<feature type="transmembrane region" description="Helical" evidence="1">
    <location>
        <begin position="12"/>
        <end position="38"/>
    </location>
</feature>
<dbReference type="Pfam" id="PF04367">
    <property type="entry name" value="DUF502"/>
    <property type="match status" value="1"/>
</dbReference>
<dbReference type="AlphaFoldDB" id="A0ABD5S357"/>
<dbReference type="EMBL" id="JBHSWU010000667">
    <property type="protein sequence ID" value="MFC6725718.1"/>
    <property type="molecule type" value="Genomic_DNA"/>
</dbReference>
<name>A0ABD5S357_9EURY</name>
<keyword evidence="1" id="KW-0472">Membrane</keyword>
<evidence type="ECO:0000256" key="1">
    <source>
        <dbReference type="SAM" id="Phobius"/>
    </source>
</evidence>
<comment type="caution">
    <text evidence="2">The sequence shown here is derived from an EMBL/GenBank/DDBJ whole genome shotgun (WGS) entry which is preliminary data.</text>
</comment>
<dbReference type="Proteomes" id="UP001596328">
    <property type="component" value="Unassembled WGS sequence"/>
</dbReference>
<feature type="transmembrane region" description="Helical" evidence="1">
    <location>
        <begin position="44"/>
        <end position="65"/>
    </location>
</feature>
<protein>
    <submittedName>
        <fullName evidence="2">DUF502 domain-containing protein</fullName>
    </submittedName>
</protein>
<evidence type="ECO:0000313" key="3">
    <source>
        <dbReference type="Proteomes" id="UP001596328"/>
    </source>
</evidence>
<accession>A0ABD5S357</accession>
<reference evidence="2 3" key="1">
    <citation type="journal article" date="2019" name="Int. J. Syst. Evol. Microbiol.">
        <title>The Global Catalogue of Microorganisms (GCM) 10K type strain sequencing project: providing services to taxonomists for standard genome sequencing and annotation.</title>
        <authorList>
            <consortium name="The Broad Institute Genomics Platform"/>
            <consortium name="The Broad Institute Genome Sequencing Center for Infectious Disease"/>
            <person name="Wu L."/>
            <person name="Ma J."/>
        </authorList>
    </citation>
    <scope>NUCLEOTIDE SEQUENCE [LARGE SCALE GENOMIC DNA]</scope>
    <source>
        <strain evidence="2 3">NBRC 111368</strain>
    </source>
</reference>
<organism evidence="2 3">
    <name type="scientific">Halobium palmae</name>
    <dbReference type="NCBI Taxonomy" id="1776492"/>
    <lineage>
        <taxon>Archaea</taxon>
        <taxon>Methanobacteriati</taxon>
        <taxon>Methanobacteriota</taxon>
        <taxon>Stenosarchaea group</taxon>
        <taxon>Halobacteria</taxon>
        <taxon>Halobacteriales</taxon>
        <taxon>Haloferacaceae</taxon>
        <taxon>Halobium</taxon>
    </lineage>
</organism>
<sequence>MRSVRHAFARGVVVLLPYAAVIVPLAWLYAAVAALPVLPDVEFAPLRVTILVLVATAATLSVGYLMRTGIGRWLSDGVDRLVNTLFGIRVAYNAAKNSAETILVDSDSPKGAAKVGADTGFRVSAIRTGNRTPAGRELVFLPGSPDVSSGLVLEVDPDKLADADESTVSVFVRLLSCGFSDGDSEARVRRAGIEDLSER</sequence>
<keyword evidence="1" id="KW-1133">Transmembrane helix</keyword>
<keyword evidence="3" id="KW-1185">Reference proteome</keyword>
<dbReference type="InterPro" id="IPR007462">
    <property type="entry name" value="COV1-like"/>
</dbReference>